<proteinExistence type="predicted"/>
<dbReference type="RefSeq" id="XP_022327089.1">
    <property type="nucleotide sequence ID" value="XM_022471381.1"/>
</dbReference>
<dbReference type="SUPFAM" id="SSF47473">
    <property type="entry name" value="EF-hand"/>
    <property type="match status" value="1"/>
</dbReference>
<evidence type="ECO:0000259" key="2">
    <source>
        <dbReference type="PROSITE" id="PS50222"/>
    </source>
</evidence>
<dbReference type="CDD" id="cd00051">
    <property type="entry name" value="EFh"/>
    <property type="match status" value="1"/>
</dbReference>
<dbReference type="PROSITE" id="PS00018">
    <property type="entry name" value="EF_HAND_1"/>
    <property type="match status" value="1"/>
</dbReference>
<keyword evidence="1" id="KW-0106">Calcium</keyword>
<dbReference type="Gene3D" id="1.10.238.10">
    <property type="entry name" value="EF-hand"/>
    <property type="match status" value="1"/>
</dbReference>
<accession>A0A8B8DHM8</accession>
<feature type="domain" description="EF-hand" evidence="2">
    <location>
        <begin position="385"/>
        <end position="420"/>
    </location>
</feature>
<organism evidence="3 4">
    <name type="scientific">Crassostrea virginica</name>
    <name type="common">Eastern oyster</name>
    <dbReference type="NCBI Taxonomy" id="6565"/>
    <lineage>
        <taxon>Eukaryota</taxon>
        <taxon>Metazoa</taxon>
        <taxon>Spiralia</taxon>
        <taxon>Lophotrochozoa</taxon>
        <taxon>Mollusca</taxon>
        <taxon>Bivalvia</taxon>
        <taxon>Autobranchia</taxon>
        <taxon>Pteriomorphia</taxon>
        <taxon>Ostreida</taxon>
        <taxon>Ostreoidea</taxon>
        <taxon>Ostreidae</taxon>
        <taxon>Crassostrea</taxon>
    </lineage>
</organism>
<dbReference type="Pfam" id="PF13516">
    <property type="entry name" value="LRR_6"/>
    <property type="match status" value="7"/>
</dbReference>
<evidence type="ECO:0000313" key="4">
    <source>
        <dbReference type="RefSeq" id="XP_022327089.1"/>
    </source>
</evidence>
<dbReference type="InterPro" id="IPR011992">
    <property type="entry name" value="EF-hand-dom_pair"/>
</dbReference>
<dbReference type="InterPro" id="IPR018247">
    <property type="entry name" value="EF_Hand_1_Ca_BS"/>
</dbReference>
<protein>
    <submittedName>
        <fullName evidence="4">Leucine-rich repeat-containing protein 74B-like</fullName>
    </submittedName>
</protein>
<dbReference type="InterPro" id="IPR002048">
    <property type="entry name" value="EF_hand_dom"/>
</dbReference>
<sequence length="509" mass="57474">MSNSSKRAFITELFERDHDHEKGDEYETNGINLVLQKYSNNKDVSQREYLRACKVCGVIPLTTFLRQLGDRNMSLKFQLLPKNAIKSCAIALLRNSRVQSLDLEGCQIQSSGAQYMFDVLQKRTNITEINLRSNKLGTEGLRWIVQLLQSNHHIKSMNLSDNQFEDSDAMFISDILHGDNVLNELNLSHNNFSSEGGMIIGSALGCNDTIKHLNLSWNHLRGKGAQAIGLGLQKNASIKILNVSWNGFDVAGCHGLSHGLQKNSTLVDLDVSSNRVGIVAVTKLLEGMKRNTTLEILRIGNNPLTANGPLFILQSVKRIPNIKYIDFDLQPVDMDFVSHLATYQKTRDLHITYGKVCLKPATGDGDSTMYIKGDPVTVMFEFTRMKEVDILDLFITFDTDGSHSVTWEEFKEGVQVSKIPVRMRDLDTIIKRIDLNLDGEINFSELMIAQKEHNLRVKKLMDKGERIFLNSEIGQVHQELITWFEDKGVVLKNYSFLDNLGDYNQTSSN</sequence>
<feature type="domain" description="EF-hand" evidence="2">
    <location>
        <begin position="421"/>
        <end position="456"/>
    </location>
</feature>
<reference evidence="4" key="1">
    <citation type="submission" date="2025-08" db="UniProtKB">
        <authorList>
            <consortium name="RefSeq"/>
        </authorList>
    </citation>
    <scope>IDENTIFICATION</scope>
    <source>
        <tissue evidence="4">Whole sample</tissue>
    </source>
</reference>
<dbReference type="InterPro" id="IPR001611">
    <property type="entry name" value="Leu-rich_rpt"/>
</dbReference>
<evidence type="ECO:0000256" key="1">
    <source>
        <dbReference type="ARBA" id="ARBA00022837"/>
    </source>
</evidence>
<dbReference type="Pfam" id="PF13499">
    <property type="entry name" value="EF-hand_7"/>
    <property type="match status" value="1"/>
</dbReference>
<dbReference type="SMART" id="SM00054">
    <property type="entry name" value="EFh"/>
    <property type="match status" value="2"/>
</dbReference>
<name>A0A8B8DHM8_CRAVI</name>
<dbReference type="AlphaFoldDB" id="A0A8B8DHM8"/>
<dbReference type="PANTHER" id="PTHR24114">
    <property type="entry name" value="LEUCINE RICH REPEAT FAMILY PROTEIN"/>
    <property type="match status" value="1"/>
</dbReference>
<dbReference type="Proteomes" id="UP000694844">
    <property type="component" value="Chromosome 3"/>
</dbReference>
<evidence type="ECO:0000313" key="3">
    <source>
        <dbReference type="Proteomes" id="UP000694844"/>
    </source>
</evidence>
<dbReference type="SUPFAM" id="SSF52047">
    <property type="entry name" value="RNI-like"/>
    <property type="match status" value="1"/>
</dbReference>
<dbReference type="InterPro" id="IPR052394">
    <property type="entry name" value="LRR-containing"/>
</dbReference>
<dbReference type="PROSITE" id="PS50222">
    <property type="entry name" value="EF_HAND_2"/>
    <property type="match status" value="2"/>
</dbReference>
<dbReference type="GO" id="GO:0005509">
    <property type="term" value="F:calcium ion binding"/>
    <property type="evidence" value="ECO:0007669"/>
    <property type="project" value="InterPro"/>
</dbReference>
<dbReference type="InterPro" id="IPR032675">
    <property type="entry name" value="LRR_dom_sf"/>
</dbReference>
<gene>
    <name evidence="4" type="primary">LOC111126619</name>
</gene>
<dbReference type="OrthoDB" id="120976at2759"/>
<dbReference type="PANTHER" id="PTHR24114:SF50">
    <property type="entry name" value="RNI-LIKE PROTEIN"/>
    <property type="match status" value="1"/>
</dbReference>
<dbReference type="Gene3D" id="3.80.10.10">
    <property type="entry name" value="Ribonuclease Inhibitor"/>
    <property type="match status" value="2"/>
</dbReference>
<keyword evidence="3" id="KW-1185">Reference proteome</keyword>
<dbReference type="KEGG" id="cvn:111126619"/>
<dbReference type="SMART" id="SM00368">
    <property type="entry name" value="LRR_RI"/>
    <property type="match status" value="8"/>
</dbReference>
<dbReference type="GeneID" id="111126619"/>